<gene>
    <name evidence="3" type="ORF">ACFOGP_20405</name>
</gene>
<proteinExistence type="predicted"/>
<keyword evidence="2" id="KW-0732">Signal</keyword>
<dbReference type="Pfam" id="PF11150">
    <property type="entry name" value="DUF2927"/>
    <property type="match status" value="1"/>
</dbReference>
<evidence type="ECO:0000256" key="1">
    <source>
        <dbReference type="SAM" id="MobiDB-lite"/>
    </source>
</evidence>
<reference evidence="4" key="1">
    <citation type="journal article" date="2019" name="Int. J. Syst. Evol. Microbiol.">
        <title>The Global Catalogue of Microorganisms (GCM) 10K type strain sequencing project: providing services to taxonomists for standard genome sequencing and annotation.</title>
        <authorList>
            <consortium name="The Broad Institute Genomics Platform"/>
            <consortium name="The Broad Institute Genome Sequencing Center for Infectious Disease"/>
            <person name="Wu L."/>
            <person name="Ma J."/>
        </authorList>
    </citation>
    <scope>NUCLEOTIDE SEQUENCE [LARGE SCALE GENOMIC DNA]</scope>
    <source>
        <strain evidence="4">KCTC 52366</strain>
    </source>
</reference>
<dbReference type="RefSeq" id="WP_275634295.1">
    <property type="nucleotide sequence ID" value="NZ_JARGYD010000008.1"/>
</dbReference>
<feature type="signal peptide" evidence="2">
    <location>
        <begin position="1"/>
        <end position="18"/>
    </location>
</feature>
<evidence type="ECO:0000313" key="4">
    <source>
        <dbReference type="Proteomes" id="UP001595632"/>
    </source>
</evidence>
<comment type="caution">
    <text evidence="3">The sequence shown here is derived from an EMBL/GenBank/DDBJ whole genome shotgun (WGS) entry which is preliminary data.</text>
</comment>
<dbReference type="Proteomes" id="UP001595632">
    <property type="component" value="Unassembled WGS sequence"/>
</dbReference>
<organism evidence="3 4">
    <name type="scientific">Psychromarinibacter halotolerans</name>
    <dbReference type="NCBI Taxonomy" id="1775175"/>
    <lineage>
        <taxon>Bacteria</taxon>
        <taxon>Pseudomonadati</taxon>
        <taxon>Pseudomonadota</taxon>
        <taxon>Alphaproteobacteria</taxon>
        <taxon>Rhodobacterales</taxon>
        <taxon>Paracoccaceae</taxon>
        <taxon>Psychromarinibacter</taxon>
    </lineage>
</organism>
<accession>A0ABV7GTW2</accession>
<dbReference type="InterPro" id="IPR021323">
    <property type="entry name" value="DUF2927"/>
</dbReference>
<feature type="region of interest" description="Disordered" evidence="1">
    <location>
        <begin position="29"/>
        <end position="48"/>
    </location>
</feature>
<feature type="chain" id="PRO_5047066902" evidence="2">
    <location>
        <begin position="19"/>
        <end position="313"/>
    </location>
</feature>
<evidence type="ECO:0000256" key="2">
    <source>
        <dbReference type="SAM" id="SignalP"/>
    </source>
</evidence>
<sequence>MRARIRISAVAGLLLALAACEDSVRFSPPPAARPDLPEAETAPEPSAVSRELAGYYARVENDLRAQGLLRTDGGGTDTPYSTRQLVENFVRIALYEEFANVNGRLVAQQTESRLHRWTQPIRMKVHFGDTIPEDQRKTDRDEIALYTARLSRVTGLPVLLTDRNPNYHVFIVNEDERRQIGPELRAIIPDISQSAITTVETMRRSTFCLVFARDPRNDGAYTQAVAVIRGEHPDLLRKSCIHEELAQGLGLSNDSPMARPSIFNDDEEFALLTRHDELLLRMLYDPRMRNNMSEREARPIANIIAAELLGGDS</sequence>
<keyword evidence="4" id="KW-1185">Reference proteome</keyword>
<name>A0ABV7GTW2_9RHOB</name>
<dbReference type="EMBL" id="JBHRTB010000010">
    <property type="protein sequence ID" value="MFC3145094.1"/>
    <property type="molecule type" value="Genomic_DNA"/>
</dbReference>
<protein>
    <submittedName>
        <fullName evidence="3">DUF2927 domain-containing protein</fullName>
    </submittedName>
</protein>
<dbReference type="PROSITE" id="PS51257">
    <property type="entry name" value="PROKAR_LIPOPROTEIN"/>
    <property type="match status" value="1"/>
</dbReference>
<evidence type="ECO:0000313" key="3">
    <source>
        <dbReference type="EMBL" id="MFC3145094.1"/>
    </source>
</evidence>